<keyword evidence="3" id="KW-1185">Reference proteome</keyword>
<gene>
    <name evidence="2" type="ORF">P3T76_010322</name>
</gene>
<name>A0AAD9GC65_9STRA</name>
<dbReference type="Proteomes" id="UP001259832">
    <property type="component" value="Unassembled WGS sequence"/>
</dbReference>
<evidence type="ECO:0000313" key="3">
    <source>
        <dbReference type="Proteomes" id="UP001259832"/>
    </source>
</evidence>
<organism evidence="2 3">
    <name type="scientific">Phytophthora citrophthora</name>
    <dbReference type="NCBI Taxonomy" id="4793"/>
    <lineage>
        <taxon>Eukaryota</taxon>
        <taxon>Sar</taxon>
        <taxon>Stramenopiles</taxon>
        <taxon>Oomycota</taxon>
        <taxon>Peronosporomycetes</taxon>
        <taxon>Peronosporales</taxon>
        <taxon>Peronosporaceae</taxon>
        <taxon>Phytophthora</taxon>
    </lineage>
</organism>
<evidence type="ECO:0008006" key="4">
    <source>
        <dbReference type="Google" id="ProtNLM"/>
    </source>
</evidence>
<feature type="region of interest" description="Disordered" evidence="1">
    <location>
        <begin position="1"/>
        <end position="21"/>
    </location>
</feature>
<dbReference type="EMBL" id="JASMQC010000022">
    <property type="protein sequence ID" value="KAK1935627.1"/>
    <property type="molecule type" value="Genomic_DNA"/>
</dbReference>
<sequence length="319" mass="37638">MQQDARSWTWSVVNRDPDPQFDEDAQQLKFEQRTTGLAFEPTPLLHPTPWTATRETRSSKLRQIIRKSRSKRIRKRLTVSIKRVLEKMDLGAQHSAWARGAQNQHPEQIWQIDGMLTDYQRWTLYRICTRTLNLYHEGWPENRQCTYQMCTKNIETIEHIVWECSRAQDVWQEWLPKWLGHYPHREELDRLIPHLASRTAPTVSPKFVDEASRTIPYWESGHDEALQVIWSIWTTCTQCTLWIIRNREIFENENISGQEAKRRLTKLADFQTQAVIKGLTSRPNTYELGFRVAECYAVFRAIEDGELGLLSGKNQKETV</sequence>
<dbReference type="AlphaFoldDB" id="A0AAD9GC65"/>
<feature type="compositionally biased region" description="Polar residues" evidence="1">
    <location>
        <begin position="1"/>
        <end position="12"/>
    </location>
</feature>
<evidence type="ECO:0000313" key="2">
    <source>
        <dbReference type="EMBL" id="KAK1935627.1"/>
    </source>
</evidence>
<proteinExistence type="predicted"/>
<comment type="caution">
    <text evidence="2">The sequence shown here is derived from an EMBL/GenBank/DDBJ whole genome shotgun (WGS) entry which is preliminary data.</text>
</comment>
<accession>A0AAD9GC65</accession>
<evidence type="ECO:0000256" key="1">
    <source>
        <dbReference type="SAM" id="MobiDB-lite"/>
    </source>
</evidence>
<reference evidence="2" key="1">
    <citation type="submission" date="2023-08" db="EMBL/GenBank/DDBJ databases">
        <title>Reference Genome Resource for the Citrus Pathogen Phytophthora citrophthora.</title>
        <authorList>
            <person name="Moller H."/>
            <person name="Coetzee B."/>
            <person name="Rose L.J."/>
            <person name="Van Niekerk J.M."/>
        </authorList>
    </citation>
    <scope>NUCLEOTIDE SEQUENCE</scope>
    <source>
        <strain evidence="2">STE-U-9442</strain>
    </source>
</reference>
<protein>
    <recommendedName>
        <fullName evidence="4">Reverse transcriptase zinc-binding domain-containing protein</fullName>
    </recommendedName>
</protein>